<evidence type="ECO:0000256" key="2">
    <source>
        <dbReference type="ARBA" id="ARBA00004377"/>
    </source>
</evidence>
<reference evidence="13" key="1">
    <citation type="submission" date="2020-02" db="EMBL/GenBank/DDBJ databases">
        <authorList>
            <person name="Meier V. D."/>
        </authorList>
    </citation>
    <scope>NUCLEOTIDE SEQUENCE</scope>
    <source>
        <strain evidence="13">AVDCRST_MAG91</strain>
    </source>
</reference>
<comment type="function">
    <text evidence="1 12">Required for the export of heme to the periplasm for the biogenesis of c-type cytochromes.</text>
</comment>
<evidence type="ECO:0000256" key="7">
    <source>
        <dbReference type="ARBA" id="ARBA00022519"/>
    </source>
</evidence>
<evidence type="ECO:0000256" key="1">
    <source>
        <dbReference type="ARBA" id="ARBA00002442"/>
    </source>
</evidence>
<keyword evidence="5 12" id="KW-0813">Transport</keyword>
<comment type="subcellular location">
    <subcellularLocation>
        <location evidence="2 12">Cell inner membrane</location>
        <topology evidence="2 12">Single-pass membrane protein</topology>
    </subcellularLocation>
</comment>
<keyword evidence="11" id="KW-0472">Membrane</keyword>
<evidence type="ECO:0000256" key="4">
    <source>
        <dbReference type="ARBA" id="ARBA00016461"/>
    </source>
</evidence>
<dbReference type="GO" id="GO:0015886">
    <property type="term" value="P:heme transport"/>
    <property type="evidence" value="ECO:0007669"/>
    <property type="project" value="InterPro"/>
</dbReference>
<evidence type="ECO:0000256" key="5">
    <source>
        <dbReference type="ARBA" id="ARBA00022448"/>
    </source>
</evidence>
<dbReference type="AlphaFoldDB" id="A0A6J4TMS3"/>
<evidence type="ECO:0000313" key="13">
    <source>
        <dbReference type="EMBL" id="CAA9527634.1"/>
    </source>
</evidence>
<evidence type="ECO:0000256" key="9">
    <source>
        <dbReference type="ARBA" id="ARBA00022748"/>
    </source>
</evidence>
<comment type="similarity">
    <text evidence="3 12">Belongs to the CcmD/CycX/HelD family.</text>
</comment>
<gene>
    <name evidence="13" type="ORF">AVDCRST_MAG91-2676</name>
</gene>
<dbReference type="Pfam" id="PF04995">
    <property type="entry name" value="CcmD"/>
    <property type="match status" value="1"/>
</dbReference>
<keyword evidence="7 12" id="KW-0997">Cell inner membrane</keyword>
<sequence length="43" mass="4529">MNHWLFIAAAYGLTLTALASILAASWRAMRKAEAAAAALSAPR</sequence>
<keyword evidence="9 12" id="KW-0201">Cytochrome c-type biogenesis</keyword>
<evidence type="ECO:0000256" key="6">
    <source>
        <dbReference type="ARBA" id="ARBA00022475"/>
    </source>
</evidence>
<proteinExistence type="inferred from homology"/>
<accession>A0A6J4TMS3</accession>
<keyword evidence="10" id="KW-1133">Transmembrane helix</keyword>
<name>A0A6J4TMS3_9SPHN</name>
<evidence type="ECO:0000256" key="10">
    <source>
        <dbReference type="ARBA" id="ARBA00022989"/>
    </source>
</evidence>
<evidence type="ECO:0000256" key="3">
    <source>
        <dbReference type="ARBA" id="ARBA00008741"/>
    </source>
</evidence>
<dbReference type="InterPro" id="IPR007078">
    <property type="entry name" value="Haem_export_protD_CcmD"/>
</dbReference>
<keyword evidence="8" id="KW-0812">Transmembrane</keyword>
<evidence type="ECO:0000256" key="11">
    <source>
        <dbReference type="ARBA" id="ARBA00023136"/>
    </source>
</evidence>
<organism evidence="13">
    <name type="scientific">uncultured Sphingomonadaceae bacterium</name>
    <dbReference type="NCBI Taxonomy" id="169976"/>
    <lineage>
        <taxon>Bacteria</taxon>
        <taxon>Pseudomonadati</taxon>
        <taxon>Pseudomonadota</taxon>
        <taxon>Alphaproteobacteria</taxon>
        <taxon>Sphingomonadales</taxon>
        <taxon>Sphingomonadaceae</taxon>
        <taxon>environmental samples</taxon>
    </lineage>
</organism>
<dbReference type="EMBL" id="CADCVX010000476">
    <property type="protein sequence ID" value="CAA9527634.1"/>
    <property type="molecule type" value="Genomic_DNA"/>
</dbReference>
<evidence type="ECO:0000256" key="12">
    <source>
        <dbReference type="RuleBase" id="RU363101"/>
    </source>
</evidence>
<keyword evidence="6 12" id="KW-1003">Cell membrane</keyword>
<protein>
    <recommendedName>
        <fullName evidence="4 12">Heme exporter protein D</fullName>
    </recommendedName>
</protein>
<dbReference type="GO" id="GO:0017004">
    <property type="term" value="P:cytochrome complex assembly"/>
    <property type="evidence" value="ECO:0007669"/>
    <property type="project" value="UniProtKB-KW"/>
</dbReference>
<dbReference type="GO" id="GO:0005886">
    <property type="term" value="C:plasma membrane"/>
    <property type="evidence" value="ECO:0007669"/>
    <property type="project" value="UniProtKB-SubCell"/>
</dbReference>
<evidence type="ECO:0000256" key="8">
    <source>
        <dbReference type="ARBA" id="ARBA00022692"/>
    </source>
</evidence>